<accession>A0A243W7Q2</accession>
<evidence type="ECO:0000313" key="4">
    <source>
        <dbReference type="EMBL" id="OUJ71064.1"/>
    </source>
</evidence>
<dbReference type="InterPro" id="IPR029058">
    <property type="entry name" value="AB_hydrolase_fold"/>
</dbReference>
<dbReference type="RefSeq" id="WP_086596496.1">
    <property type="nucleotide sequence ID" value="NZ_MTSE01000019.1"/>
</dbReference>
<sequence length="331" mass="35372">MNNLLSAVAPVAAAPVPVISVSPVVLAAPDRGVDLHVRVSAPARGHQLPVLVFAHGFGSSSDGYAPLAHYWAARGFVVLQPTFLDSRTLQHNLPAEHGAALNAYLSDPRKAVMWRWRVADVKHVLDQLGSIEEAMPGLKGRLDHSRIAAAGHSFGAQTVAMLLGARVMAPDGSLLEDLFDPRIKAGVLLSVGGRGGQDLTPFAAEHFPHLNQHYATLRTPTLVVAGDQDHSPLTHRGPDWFTDAYTLSPGATGLVTLFGGEHMLGGISGERVTETTDEHPARVAAVQQLTWAYLRSALFPGDTAWESACADLQNRAQPLGRVQEKPLNSFS</sequence>
<name>A0A243W7Q2_9BACT</name>
<evidence type="ECO:0000313" key="5">
    <source>
        <dbReference type="Proteomes" id="UP000194873"/>
    </source>
</evidence>
<keyword evidence="2" id="KW-0442">Lipid degradation</keyword>
<gene>
    <name evidence="4" type="ORF">BXP70_23160</name>
</gene>
<evidence type="ECO:0000256" key="3">
    <source>
        <dbReference type="ARBA" id="ARBA00023098"/>
    </source>
</evidence>
<comment type="caution">
    <text evidence="4">The sequence shown here is derived from an EMBL/GenBank/DDBJ whole genome shotgun (WGS) entry which is preliminary data.</text>
</comment>
<dbReference type="Gene3D" id="3.40.50.1820">
    <property type="entry name" value="alpha/beta hydrolase"/>
    <property type="match status" value="1"/>
</dbReference>
<organism evidence="4 5">
    <name type="scientific">Hymenobacter crusticola</name>
    <dbReference type="NCBI Taxonomy" id="1770526"/>
    <lineage>
        <taxon>Bacteria</taxon>
        <taxon>Pseudomonadati</taxon>
        <taxon>Bacteroidota</taxon>
        <taxon>Cytophagia</taxon>
        <taxon>Cytophagales</taxon>
        <taxon>Hymenobacteraceae</taxon>
        <taxon>Hymenobacter</taxon>
    </lineage>
</organism>
<dbReference type="EMBL" id="MTSE01000019">
    <property type="protein sequence ID" value="OUJ71064.1"/>
    <property type="molecule type" value="Genomic_DNA"/>
</dbReference>
<dbReference type="AlphaFoldDB" id="A0A243W7Q2"/>
<evidence type="ECO:0000256" key="1">
    <source>
        <dbReference type="ARBA" id="ARBA00022801"/>
    </source>
</evidence>
<dbReference type="PANTHER" id="PTHR10272">
    <property type="entry name" value="PLATELET-ACTIVATING FACTOR ACETYLHYDROLASE"/>
    <property type="match status" value="1"/>
</dbReference>
<dbReference type="GO" id="GO:0003847">
    <property type="term" value="F:1-alkyl-2-acetylglycerophosphocholine esterase activity"/>
    <property type="evidence" value="ECO:0007669"/>
    <property type="project" value="TreeGrafter"/>
</dbReference>
<dbReference type="GO" id="GO:0016042">
    <property type="term" value="P:lipid catabolic process"/>
    <property type="evidence" value="ECO:0007669"/>
    <property type="project" value="UniProtKB-KW"/>
</dbReference>
<proteinExistence type="predicted"/>
<keyword evidence="1" id="KW-0378">Hydrolase</keyword>
<dbReference type="OrthoDB" id="192696at2"/>
<keyword evidence="3" id="KW-0443">Lipid metabolism</keyword>
<evidence type="ECO:0000256" key="2">
    <source>
        <dbReference type="ARBA" id="ARBA00022963"/>
    </source>
</evidence>
<dbReference type="Proteomes" id="UP000194873">
    <property type="component" value="Unassembled WGS sequence"/>
</dbReference>
<protein>
    <submittedName>
        <fullName evidence="4">Chlorophyllase</fullName>
    </submittedName>
</protein>
<dbReference type="SUPFAM" id="SSF53474">
    <property type="entry name" value="alpha/beta-Hydrolases"/>
    <property type="match status" value="1"/>
</dbReference>
<keyword evidence="5" id="KW-1185">Reference proteome</keyword>
<reference evidence="4 5" key="1">
    <citation type="submission" date="2017-01" db="EMBL/GenBank/DDBJ databases">
        <title>A new Hymenobacter.</title>
        <authorList>
            <person name="Liang Y."/>
            <person name="Feng F."/>
        </authorList>
    </citation>
    <scope>NUCLEOTIDE SEQUENCE [LARGE SCALE GENOMIC DNA]</scope>
    <source>
        <strain evidence="4">MIMBbqt21</strain>
    </source>
</reference>
<dbReference type="PANTHER" id="PTHR10272:SF0">
    <property type="entry name" value="PLATELET-ACTIVATING FACTOR ACETYLHYDROLASE"/>
    <property type="match status" value="1"/>
</dbReference>